<proteinExistence type="predicted"/>
<keyword evidence="1" id="KW-0472">Membrane</keyword>
<reference evidence="2 3" key="1">
    <citation type="journal article" date="2016" name="Nat. Commun.">
        <title>Thousands of microbial genomes shed light on interconnected biogeochemical processes in an aquifer system.</title>
        <authorList>
            <person name="Anantharaman K."/>
            <person name="Brown C.T."/>
            <person name="Hug L.A."/>
            <person name="Sharon I."/>
            <person name="Castelle C.J."/>
            <person name="Probst A.J."/>
            <person name="Thomas B.C."/>
            <person name="Singh A."/>
            <person name="Wilkins M.J."/>
            <person name="Karaoz U."/>
            <person name="Brodie E.L."/>
            <person name="Williams K.H."/>
            <person name="Hubbard S.S."/>
            <person name="Banfield J.F."/>
        </authorList>
    </citation>
    <scope>NUCLEOTIDE SEQUENCE [LARGE SCALE GENOMIC DNA]</scope>
</reference>
<keyword evidence="1" id="KW-1133">Transmembrane helix</keyword>
<sequence length="177" mass="19349">MIAPSLALLTFFLHTALMDIFTLLQSKPVLIGLHLGAAIIGIDLFLWLAGKFKDNTGSQRSRIITALLGVSAFIMSWISGGFYYVQYYGTLVKPIIKSGAASWAHNISMETKEHIFLFIIPLAMTVFFITLLDKAKIDALKIRRSAVWLSSTVAVLGLLIGALGFTVSAAARWGLMN</sequence>
<comment type="caution">
    <text evidence="2">The sequence shown here is derived from an EMBL/GenBank/DDBJ whole genome shotgun (WGS) entry which is preliminary data.</text>
</comment>
<evidence type="ECO:0000256" key="1">
    <source>
        <dbReference type="SAM" id="Phobius"/>
    </source>
</evidence>
<gene>
    <name evidence="2" type="ORF">A3B74_03475</name>
</gene>
<protein>
    <recommendedName>
        <fullName evidence="4">DUF420 domain-containing protein</fullName>
    </recommendedName>
</protein>
<feature type="transmembrane region" description="Helical" evidence="1">
    <location>
        <begin position="28"/>
        <end position="50"/>
    </location>
</feature>
<organism evidence="2 3">
    <name type="scientific">Candidatus Kerfeldbacteria bacterium RIFCSPHIGHO2_02_FULL_42_14</name>
    <dbReference type="NCBI Taxonomy" id="1798540"/>
    <lineage>
        <taxon>Bacteria</taxon>
        <taxon>Candidatus Kerfeldiibacteriota</taxon>
    </lineage>
</organism>
<keyword evidence="1" id="KW-0812">Transmembrane</keyword>
<name>A0A1G2ASB2_9BACT</name>
<feature type="transmembrane region" description="Helical" evidence="1">
    <location>
        <begin position="115"/>
        <end position="133"/>
    </location>
</feature>
<dbReference type="AlphaFoldDB" id="A0A1G2ASB2"/>
<feature type="transmembrane region" description="Helical" evidence="1">
    <location>
        <begin position="145"/>
        <end position="171"/>
    </location>
</feature>
<evidence type="ECO:0000313" key="3">
    <source>
        <dbReference type="Proteomes" id="UP000177165"/>
    </source>
</evidence>
<dbReference type="Proteomes" id="UP000177165">
    <property type="component" value="Unassembled WGS sequence"/>
</dbReference>
<dbReference type="STRING" id="1798540.A3B74_03475"/>
<evidence type="ECO:0008006" key="4">
    <source>
        <dbReference type="Google" id="ProtNLM"/>
    </source>
</evidence>
<accession>A0A1G2ASB2</accession>
<feature type="transmembrane region" description="Helical" evidence="1">
    <location>
        <begin position="62"/>
        <end position="85"/>
    </location>
</feature>
<dbReference type="EMBL" id="MHKB01000006">
    <property type="protein sequence ID" value="OGY79802.1"/>
    <property type="molecule type" value="Genomic_DNA"/>
</dbReference>
<evidence type="ECO:0000313" key="2">
    <source>
        <dbReference type="EMBL" id="OGY79802.1"/>
    </source>
</evidence>